<evidence type="ECO:0000256" key="2">
    <source>
        <dbReference type="SAM" id="SignalP"/>
    </source>
</evidence>
<dbReference type="AlphaFoldDB" id="A0A9N9ADX2"/>
<accession>A0A9N9ADX2</accession>
<evidence type="ECO:0000313" key="4">
    <source>
        <dbReference type="Proteomes" id="UP000789405"/>
    </source>
</evidence>
<sequence length="187" mass="21242">MKFYNFIIFLALFFVVDARPGQEEKNPNLKVLEKKFKVGDGDIEGFFGDIEGAFIDCKLIAASPCCAQNQADKLVDVAYFLGDHKKEDKKKQLIELAINLMLSEKNTPNKCQRAAICDQKPRHKELDGLAKKMKQDPCSKRNSKPFEKKDGFEDPKNFVLKLHGDIIAPNCKRFPARDDKAKCSTKK</sequence>
<keyword evidence="2" id="KW-0732">Signal</keyword>
<proteinExistence type="predicted"/>
<reference evidence="3" key="1">
    <citation type="submission" date="2021-06" db="EMBL/GenBank/DDBJ databases">
        <authorList>
            <person name="Kallberg Y."/>
            <person name="Tangrot J."/>
            <person name="Rosling A."/>
        </authorList>
    </citation>
    <scope>NUCLEOTIDE SEQUENCE</scope>
    <source>
        <strain evidence="3">MA453B</strain>
    </source>
</reference>
<gene>
    <name evidence="3" type="ORF">DERYTH_LOCUS4172</name>
</gene>
<feature type="region of interest" description="Disordered" evidence="1">
    <location>
        <begin position="129"/>
        <end position="153"/>
    </location>
</feature>
<keyword evidence="4" id="KW-1185">Reference proteome</keyword>
<feature type="signal peptide" evidence="2">
    <location>
        <begin position="1"/>
        <end position="18"/>
    </location>
</feature>
<comment type="caution">
    <text evidence="3">The sequence shown here is derived from an EMBL/GenBank/DDBJ whole genome shotgun (WGS) entry which is preliminary data.</text>
</comment>
<dbReference type="Proteomes" id="UP000789405">
    <property type="component" value="Unassembled WGS sequence"/>
</dbReference>
<dbReference type="OrthoDB" id="2401026at2759"/>
<protein>
    <submittedName>
        <fullName evidence="3">23920_t:CDS:1</fullName>
    </submittedName>
</protein>
<feature type="chain" id="PRO_5040399194" evidence="2">
    <location>
        <begin position="19"/>
        <end position="187"/>
    </location>
</feature>
<dbReference type="EMBL" id="CAJVPY010001567">
    <property type="protein sequence ID" value="CAG8527361.1"/>
    <property type="molecule type" value="Genomic_DNA"/>
</dbReference>
<evidence type="ECO:0000313" key="3">
    <source>
        <dbReference type="EMBL" id="CAG8527361.1"/>
    </source>
</evidence>
<organism evidence="3 4">
    <name type="scientific">Dentiscutata erythropus</name>
    <dbReference type="NCBI Taxonomy" id="1348616"/>
    <lineage>
        <taxon>Eukaryota</taxon>
        <taxon>Fungi</taxon>
        <taxon>Fungi incertae sedis</taxon>
        <taxon>Mucoromycota</taxon>
        <taxon>Glomeromycotina</taxon>
        <taxon>Glomeromycetes</taxon>
        <taxon>Diversisporales</taxon>
        <taxon>Gigasporaceae</taxon>
        <taxon>Dentiscutata</taxon>
    </lineage>
</organism>
<name>A0A9N9ADX2_9GLOM</name>
<evidence type="ECO:0000256" key="1">
    <source>
        <dbReference type="SAM" id="MobiDB-lite"/>
    </source>
</evidence>